<feature type="chain" id="PRO_5042822163" description="Lipase" evidence="4">
    <location>
        <begin position="22"/>
        <end position="402"/>
    </location>
</feature>
<evidence type="ECO:0000256" key="3">
    <source>
        <dbReference type="PIRSR" id="PIRSR000862-1"/>
    </source>
</evidence>
<feature type="domain" description="Partial AB-hydrolase lipase" evidence="5">
    <location>
        <begin position="44"/>
        <end position="102"/>
    </location>
</feature>
<dbReference type="GO" id="GO:0016788">
    <property type="term" value="F:hydrolase activity, acting on ester bonds"/>
    <property type="evidence" value="ECO:0007669"/>
    <property type="project" value="InterPro"/>
</dbReference>
<dbReference type="SUPFAM" id="SSF53474">
    <property type="entry name" value="alpha/beta-Hydrolases"/>
    <property type="match status" value="1"/>
</dbReference>
<evidence type="ECO:0000256" key="4">
    <source>
        <dbReference type="SAM" id="SignalP"/>
    </source>
</evidence>
<dbReference type="Proteomes" id="UP001367508">
    <property type="component" value="Unassembled WGS sequence"/>
</dbReference>
<dbReference type="Gene3D" id="3.40.50.1820">
    <property type="entry name" value="alpha/beta hydrolase"/>
    <property type="match status" value="1"/>
</dbReference>
<name>A0AAN9PQJ9_CANGL</name>
<evidence type="ECO:0000256" key="2">
    <source>
        <dbReference type="PIRNR" id="PIRNR000862"/>
    </source>
</evidence>
<feature type="active site" description="Nucleophile" evidence="3">
    <location>
        <position position="177"/>
    </location>
</feature>
<keyword evidence="4" id="KW-0732">Signal</keyword>
<accession>A0AAN9PQJ9</accession>
<dbReference type="InterPro" id="IPR029058">
    <property type="entry name" value="AB_hydrolase_fold"/>
</dbReference>
<keyword evidence="2" id="KW-0378">Hydrolase</keyword>
<proteinExistence type="inferred from homology"/>
<evidence type="ECO:0000256" key="1">
    <source>
        <dbReference type="ARBA" id="ARBA00010701"/>
    </source>
</evidence>
<sequence>MTNTIVGLFLIALLCITVAQGRKTLHPNNDWPTSSVVINDGVCKTMVETQGYTCEEHEVITKDGYILSLQRIPTGRFGKKANKQPVLLQHGLTADAICWLFNSPNESLGFILADNGYDVWLANARGTKYSRGHESLSPNDMDYWNWSWEELASYDFPAFVQYVYNNTGQRIHYIGHSLGTLMGLAAFSQGQGLNMLRSAALLAPIAHMNQITSQVLKFAADAFLAEDQYWLGIHEFIPNGDVATKFLAGICHNLNLNCGNIIALITGPNCCVNSSALDIFLNHGPQPTATKNMIHLSQMIRTGHVAKYDYGLQNMIHYGQLFPPLYDMTTIPNEFPLFVSYGGKDSLSDINDVHVLLNDLKDHDEKKLVVLFKEDYGHLDFIMSVNVKQMIYDPLIDFFNNN</sequence>
<gene>
    <name evidence="6" type="ORF">VNO77_44616</name>
</gene>
<dbReference type="AlphaFoldDB" id="A0AAN9PQJ9"/>
<protein>
    <recommendedName>
        <fullName evidence="2">Lipase</fullName>
    </recommendedName>
</protein>
<dbReference type="Pfam" id="PF04083">
    <property type="entry name" value="Abhydro_lipase"/>
    <property type="match status" value="1"/>
</dbReference>
<feature type="active site" description="Charge relay system" evidence="3">
    <location>
        <position position="378"/>
    </location>
</feature>
<feature type="signal peptide" evidence="4">
    <location>
        <begin position="1"/>
        <end position="21"/>
    </location>
</feature>
<dbReference type="InterPro" id="IPR025483">
    <property type="entry name" value="Lipase_euk"/>
</dbReference>
<feature type="active site" description="Charge relay system" evidence="3">
    <location>
        <position position="345"/>
    </location>
</feature>
<evidence type="ECO:0000259" key="5">
    <source>
        <dbReference type="Pfam" id="PF04083"/>
    </source>
</evidence>
<dbReference type="PIRSF" id="PIRSF000862">
    <property type="entry name" value="Steryl_ester_lip"/>
    <property type="match status" value="1"/>
</dbReference>
<keyword evidence="2" id="KW-0442">Lipid degradation</keyword>
<keyword evidence="7" id="KW-1185">Reference proteome</keyword>
<comment type="similarity">
    <text evidence="1 2">Belongs to the AB hydrolase superfamily. Lipase family.</text>
</comment>
<keyword evidence="2" id="KW-0443">Lipid metabolism</keyword>
<dbReference type="InterPro" id="IPR006693">
    <property type="entry name" value="AB_hydrolase_lipase"/>
</dbReference>
<dbReference type="EMBL" id="JAYMYQ010000011">
    <property type="protein sequence ID" value="KAK7306664.1"/>
    <property type="molecule type" value="Genomic_DNA"/>
</dbReference>
<comment type="caution">
    <text evidence="6">The sequence shown here is derived from an EMBL/GenBank/DDBJ whole genome shotgun (WGS) entry which is preliminary data.</text>
</comment>
<evidence type="ECO:0000313" key="7">
    <source>
        <dbReference type="Proteomes" id="UP001367508"/>
    </source>
</evidence>
<dbReference type="FunFam" id="3.40.50.1820:FF:000126">
    <property type="entry name" value="Lipase"/>
    <property type="match status" value="1"/>
</dbReference>
<dbReference type="PANTHER" id="PTHR11005">
    <property type="entry name" value="LYSOSOMAL ACID LIPASE-RELATED"/>
    <property type="match status" value="1"/>
</dbReference>
<reference evidence="6 7" key="1">
    <citation type="submission" date="2024-01" db="EMBL/GenBank/DDBJ databases">
        <title>The genomes of 5 underutilized Papilionoideae crops provide insights into root nodulation and disease resistanc.</title>
        <authorList>
            <person name="Jiang F."/>
        </authorList>
    </citation>
    <scope>NUCLEOTIDE SEQUENCE [LARGE SCALE GENOMIC DNA]</scope>
    <source>
        <strain evidence="6">LVBAO_FW01</strain>
        <tissue evidence="6">Leaves</tissue>
    </source>
</reference>
<dbReference type="GO" id="GO:0016042">
    <property type="term" value="P:lipid catabolic process"/>
    <property type="evidence" value="ECO:0007669"/>
    <property type="project" value="UniProtKB-KW"/>
</dbReference>
<evidence type="ECO:0000313" key="6">
    <source>
        <dbReference type="EMBL" id="KAK7306664.1"/>
    </source>
</evidence>
<organism evidence="6 7">
    <name type="scientific">Canavalia gladiata</name>
    <name type="common">Sword bean</name>
    <name type="synonym">Dolichos gladiatus</name>
    <dbReference type="NCBI Taxonomy" id="3824"/>
    <lineage>
        <taxon>Eukaryota</taxon>
        <taxon>Viridiplantae</taxon>
        <taxon>Streptophyta</taxon>
        <taxon>Embryophyta</taxon>
        <taxon>Tracheophyta</taxon>
        <taxon>Spermatophyta</taxon>
        <taxon>Magnoliopsida</taxon>
        <taxon>eudicotyledons</taxon>
        <taxon>Gunneridae</taxon>
        <taxon>Pentapetalae</taxon>
        <taxon>rosids</taxon>
        <taxon>fabids</taxon>
        <taxon>Fabales</taxon>
        <taxon>Fabaceae</taxon>
        <taxon>Papilionoideae</taxon>
        <taxon>50 kb inversion clade</taxon>
        <taxon>NPAAA clade</taxon>
        <taxon>indigoferoid/millettioid clade</taxon>
        <taxon>Phaseoleae</taxon>
        <taxon>Canavalia</taxon>
    </lineage>
</organism>